<proteinExistence type="predicted"/>
<dbReference type="PANTHER" id="PTHR15549">
    <property type="entry name" value="PAIRED IMMUNOGLOBULIN-LIKE TYPE 2 RECEPTOR"/>
    <property type="match status" value="1"/>
</dbReference>
<keyword evidence="3 6" id="KW-1133">Transmembrane helix</keyword>
<evidence type="ECO:0000256" key="5">
    <source>
        <dbReference type="SAM" id="MobiDB-lite"/>
    </source>
</evidence>
<dbReference type="EMBL" id="CAJOBB010000894">
    <property type="protein sequence ID" value="CAF3771860.1"/>
    <property type="molecule type" value="Genomic_DNA"/>
</dbReference>
<evidence type="ECO:0000256" key="7">
    <source>
        <dbReference type="SAM" id="SignalP"/>
    </source>
</evidence>
<keyword evidence="4 6" id="KW-0472">Membrane</keyword>
<reference evidence="8" key="1">
    <citation type="submission" date="2021-02" db="EMBL/GenBank/DDBJ databases">
        <authorList>
            <person name="Nowell W R."/>
        </authorList>
    </citation>
    <scope>NUCLEOTIDE SEQUENCE</scope>
</reference>
<dbReference type="GO" id="GO:0016020">
    <property type="term" value="C:membrane"/>
    <property type="evidence" value="ECO:0007669"/>
    <property type="project" value="UniProtKB-SubCell"/>
</dbReference>
<dbReference type="InterPro" id="IPR051694">
    <property type="entry name" value="Immunoregulatory_rcpt-like"/>
</dbReference>
<feature type="signal peptide" evidence="7">
    <location>
        <begin position="1"/>
        <end position="18"/>
    </location>
</feature>
<name>A0A818ZLJ0_9BILA</name>
<comment type="caution">
    <text evidence="8">The sequence shown here is derived from an EMBL/GenBank/DDBJ whole genome shotgun (WGS) entry which is preliminary data.</text>
</comment>
<evidence type="ECO:0000256" key="4">
    <source>
        <dbReference type="ARBA" id="ARBA00023136"/>
    </source>
</evidence>
<evidence type="ECO:0000256" key="2">
    <source>
        <dbReference type="ARBA" id="ARBA00022692"/>
    </source>
</evidence>
<comment type="subcellular location">
    <subcellularLocation>
        <location evidence="1">Membrane</location>
        <topology evidence="1">Single-pass membrane protein</topology>
    </subcellularLocation>
</comment>
<dbReference type="AlphaFoldDB" id="A0A818ZLJ0"/>
<evidence type="ECO:0000313" key="9">
    <source>
        <dbReference type="Proteomes" id="UP000663868"/>
    </source>
</evidence>
<dbReference type="GO" id="GO:0071944">
    <property type="term" value="C:cell periphery"/>
    <property type="evidence" value="ECO:0007669"/>
    <property type="project" value="UniProtKB-ARBA"/>
</dbReference>
<dbReference type="Proteomes" id="UP000663868">
    <property type="component" value="Unassembled WGS sequence"/>
</dbReference>
<feature type="region of interest" description="Disordered" evidence="5">
    <location>
        <begin position="352"/>
        <end position="373"/>
    </location>
</feature>
<evidence type="ECO:0000313" key="8">
    <source>
        <dbReference type="EMBL" id="CAF3771860.1"/>
    </source>
</evidence>
<feature type="compositionally biased region" description="Low complexity" evidence="5">
    <location>
        <begin position="352"/>
        <end position="372"/>
    </location>
</feature>
<organism evidence="8 9">
    <name type="scientific">Adineta steineri</name>
    <dbReference type="NCBI Taxonomy" id="433720"/>
    <lineage>
        <taxon>Eukaryota</taxon>
        <taxon>Metazoa</taxon>
        <taxon>Spiralia</taxon>
        <taxon>Gnathifera</taxon>
        <taxon>Rotifera</taxon>
        <taxon>Eurotatoria</taxon>
        <taxon>Bdelloidea</taxon>
        <taxon>Adinetida</taxon>
        <taxon>Adinetidae</taxon>
        <taxon>Adineta</taxon>
    </lineage>
</organism>
<gene>
    <name evidence="8" type="ORF">KXQ929_LOCUS15413</name>
</gene>
<protein>
    <submittedName>
        <fullName evidence="8">Uncharacterized protein</fullName>
    </submittedName>
</protein>
<evidence type="ECO:0000256" key="1">
    <source>
        <dbReference type="ARBA" id="ARBA00004167"/>
    </source>
</evidence>
<feature type="chain" id="PRO_5032308215" evidence="7">
    <location>
        <begin position="19"/>
        <end position="433"/>
    </location>
</feature>
<accession>A0A818ZLJ0</accession>
<keyword evidence="2 6" id="KW-0812">Transmembrane</keyword>
<evidence type="ECO:0000256" key="6">
    <source>
        <dbReference type="SAM" id="Phobius"/>
    </source>
</evidence>
<sequence length="433" mass="48186">MDMYFFIIFISGIVQCYGLFQSNWSQAFDNSIEIAANITDEDIYKCLSYTGSHIDISHSINQGFSDYKDCQRSGLYTLNRIDQHFKVEIEVQRSWITEISAIIFNGTIQPICGLNSHQFSVRPTGGCENNGVYVVITETNRFETVSVYHDQGNLTIISTHNKQGEPLHFNINIWQIQSDADSSYGLCTGTTCDSDLDRNLLINQQRSTYTDDMIALTCDIYIGNYLNSTGREPWERSLHYNKTIDNVQKACISDIRQENSLHVAAGSLEVLFVEDQVNSKSITTIADIQTNFQSNLEEKLLKLAEIIDQSRIEVDGIIANMTATTTPPIIITTKITSLPTFESTTTLTTNNYTSVQTSTPTTTSSSSSSADYTTKKPHDNTLGIIIGCVVGGVALLAALVLGLYCYIKKSKAKQRRTIGDSPNSFPMSKAENF</sequence>
<dbReference type="PANTHER" id="PTHR15549:SF6">
    <property type="entry name" value="MID2 DOMAIN-CONTAINING PROTEIN"/>
    <property type="match status" value="1"/>
</dbReference>
<keyword evidence="7" id="KW-0732">Signal</keyword>
<evidence type="ECO:0000256" key="3">
    <source>
        <dbReference type="ARBA" id="ARBA00022989"/>
    </source>
</evidence>
<feature type="transmembrane region" description="Helical" evidence="6">
    <location>
        <begin position="382"/>
        <end position="407"/>
    </location>
</feature>